<feature type="region of interest" description="Disordered" evidence="1">
    <location>
        <begin position="149"/>
        <end position="295"/>
    </location>
</feature>
<feature type="compositionally biased region" description="Basic and acidic residues" evidence="1">
    <location>
        <begin position="246"/>
        <end position="257"/>
    </location>
</feature>
<sequence length="295" mass="32863">MMNMNSAYKHTEYATANTNNFQTRSSLWDVAKKRLLAMKLSSSKAIFRRRLSGKAKKEQNLAGPGADDKTEHAEGTIQLGPEMYLSEFGRLVCGTPHEEQLPVPSPTSPPIALAMNDSEASLFVLSNNHPEEVGESDFDELESESTCALTATSTTESHEEQDEYRGRTQYRQNHPHKLISRGPGPSYTKHYTVALRGLTPSPNRSTGPDTLMSTNNAPSLSSSSSITGTSASSDRELDDYMPPARRFPEPARCSKEWRKSKRRATPPPPTLASGRKLRRMERRDSESWDDDDEDL</sequence>
<proteinExistence type="predicted"/>
<evidence type="ECO:0000256" key="1">
    <source>
        <dbReference type="SAM" id="MobiDB-lite"/>
    </source>
</evidence>
<reference evidence="2 3" key="1">
    <citation type="journal article" date="2018" name="Evol. Lett.">
        <title>Horizontal gene cluster transfer increased hallucinogenic mushroom diversity.</title>
        <authorList>
            <person name="Reynolds H.T."/>
            <person name="Vijayakumar V."/>
            <person name="Gluck-Thaler E."/>
            <person name="Korotkin H.B."/>
            <person name="Matheny P.B."/>
            <person name="Slot J.C."/>
        </authorList>
    </citation>
    <scope>NUCLEOTIDE SEQUENCE [LARGE SCALE GENOMIC DNA]</scope>
    <source>
        <strain evidence="2 3">2629</strain>
    </source>
</reference>
<name>A0A409VL59_9AGAR</name>
<dbReference type="AlphaFoldDB" id="A0A409VL59"/>
<evidence type="ECO:0000313" key="2">
    <source>
        <dbReference type="EMBL" id="PPQ66977.1"/>
    </source>
</evidence>
<comment type="caution">
    <text evidence="2">The sequence shown here is derived from an EMBL/GenBank/DDBJ whole genome shotgun (WGS) entry which is preliminary data.</text>
</comment>
<dbReference type="EMBL" id="NHTK01006029">
    <property type="protein sequence ID" value="PPQ66977.1"/>
    <property type="molecule type" value="Genomic_DNA"/>
</dbReference>
<organism evidence="2 3">
    <name type="scientific">Panaeolus cyanescens</name>
    <dbReference type="NCBI Taxonomy" id="181874"/>
    <lineage>
        <taxon>Eukaryota</taxon>
        <taxon>Fungi</taxon>
        <taxon>Dikarya</taxon>
        <taxon>Basidiomycota</taxon>
        <taxon>Agaricomycotina</taxon>
        <taxon>Agaricomycetes</taxon>
        <taxon>Agaricomycetidae</taxon>
        <taxon>Agaricales</taxon>
        <taxon>Agaricineae</taxon>
        <taxon>Galeropsidaceae</taxon>
        <taxon>Panaeolus</taxon>
    </lineage>
</organism>
<feature type="compositionally biased region" description="Polar residues" evidence="1">
    <location>
        <begin position="200"/>
        <end position="212"/>
    </location>
</feature>
<dbReference type="InParanoid" id="A0A409VL59"/>
<feature type="region of interest" description="Disordered" evidence="1">
    <location>
        <begin position="53"/>
        <end position="72"/>
    </location>
</feature>
<dbReference type="Proteomes" id="UP000284842">
    <property type="component" value="Unassembled WGS sequence"/>
</dbReference>
<protein>
    <submittedName>
        <fullName evidence="2">Uncharacterized protein</fullName>
    </submittedName>
</protein>
<evidence type="ECO:0000313" key="3">
    <source>
        <dbReference type="Proteomes" id="UP000284842"/>
    </source>
</evidence>
<keyword evidence="3" id="KW-1185">Reference proteome</keyword>
<accession>A0A409VL59</accession>
<feature type="compositionally biased region" description="Low complexity" evidence="1">
    <location>
        <begin position="213"/>
        <end position="232"/>
    </location>
</feature>
<gene>
    <name evidence="2" type="ORF">CVT24_008391</name>
</gene>